<feature type="domain" description="ChsH2 C-terminal OB-fold" evidence="2">
    <location>
        <begin position="382"/>
        <end position="453"/>
    </location>
</feature>
<dbReference type="Pfam" id="PF01796">
    <property type="entry name" value="OB_ChsH2_C"/>
    <property type="match status" value="1"/>
</dbReference>
<dbReference type="InterPro" id="IPR052513">
    <property type="entry name" value="Thioester_dehydratase-like"/>
</dbReference>
<dbReference type="InterPro" id="IPR016039">
    <property type="entry name" value="Thiolase-like"/>
</dbReference>
<dbReference type="Pfam" id="PF12172">
    <property type="entry name" value="zf-ChsH2"/>
    <property type="match status" value="1"/>
</dbReference>
<dbReference type="Proteomes" id="UP000199126">
    <property type="component" value="Unassembled WGS sequence"/>
</dbReference>
<accession>A0A1H8UB86</accession>
<dbReference type="EMBL" id="FODV01000010">
    <property type="protein sequence ID" value="SEP00114.1"/>
    <property type="molecule type" value="Genomic_DNA"/>
</dbReference>
<protein>
    <submittedName>
        <fullName evidence="4">Uncharacterized protein</fullName>
    </submittedName>
</protein>
<dbReference type="SUPFAM" id="SSF50249">
    <property type="entry name" value="Nucleic acid-binding proteins"/>
    <property type="match status" value="1"/>
</dbReference>
<dbReference type="OrthoDB" id="9573at2157"/>
<evidence type="ECO:0000259" key="2">
    <source>
        <dbReference type="Pfam" id="PF01796"/>
    </source>
</evidence>
<dbReference type="InterPro" id="IPR022002">
    <property type="entry name" value="ChsH2_Znr"/>
</dbReference>
<keyword evidence="1" id="KW-0414">Isoprene biosynthesis</keyword>
<evidence type="ECO:0000259" key="3">
    <source>
        <dbReference type="Pfam" id="PF12172"/>
    </source>
</evidence>
<evidence type="ECO:0000256" key="1">
    <source>
        <dbReference type="ARBA" id="ARBA00023229"/>
    </source>
</evidence>
<dbReference type="InterPro" id="IPR002878">
    <property type="entry name" value="ChsH2_C"/>
</dbReference>
<evidence type="ECO:0000313" key="4">
    <source>
        <dbReference type="EMBL" id="SEP00114.1"/>
    </source>
</evidence>
<dbReference type="InterPro" id="IPR012340">
    <property type="entry name" value="NA-bd_OB-fold"/>
</dbReference>
<sequence length="472" mass="48428">MSSNRGIVATGVYVPRQRLSGDEIEAAWGTSAPVSRVAVPAADEDTLTMAVAAGRDALEGSDVPANNVGHVALATTTPPLDEGEFAPQAAAALGLAADCRLETATQSTAAGADALCSAAMADVPALAIVADAPAGDAAEVGQRVGAGAAAFLFADDGAVTLLDTATRSRDAPGIRFRERGSETVAEPGITTYEREAIRDLVATSVEALDVDPDAVTGASFYQPTGDIPHRIARALPYGGEVVSRGTVVDDVGDAGTATTALGLLAALESSDPSSVTVAGFFGSGATATALAFATQESVTTGVADVLDAGTDVSYTTALRERGTLGETDVAGGGAHVSLPSWQRTVPQRYRLVAGQCPDCGAIAFPPEGACPRCHERVTFTDVELPRTGDVVAVTTIGQGGAPPEFVEFQRRDGPFAVAIVEIRVDSETVRFPVQLTDCDPDGVSVGDRVVGQFRRIYSTEGVTRYGLKFTPE</sequence>
<proteinExistence type="predicted"/>
<dbReference type="AlphaFoldDB" id="A0A1H8UB86"/>
<dbReference type="SUPFAM" id="SSF53901">
    <property type="entry name" value="Thiolase-like"/>
    <property type="match status" value="2"/>
</dbReference>
<dbReference type="PANTHER" id="PTHR34075:SF5">
    <property type="entry name" value="BLR3430 PROTEIN"/>
    <property type="match status" value="1"/>
</dbReference>
<feature type="domain" description="ChsH2 rubredoxin-like zinc ribbon" evidence="3">
    <location>
        <begin position="346"/>
        <end position="376"/>
    </location>
</feature>
<reference evidence="5" key="1">
    <citation type="submission" date="2016-10" db="EMBL/GenBank/DDBJ databases">
        <authorList>
            <person name="Varghese N."/>
            <person name="Submissions S."/>
        </authorList>
    </citation>
    <scope>NUCLEOTIDE SEQUENCE [LARGE SCALE GENOMIC DNA]</scope>
    <source>
        <strain evidence="5">CGMCC 1.10121</strain>
    </source>
</reference>
<dbReference type="Gene3D" id="3.40.47.10">
    <property type="match status" value="1"/>
</dbReference>
<dbReference type="GO" id="GO:0016746">
    <property type="term" value="F:acyltransferase activity"/>
    <property type="evidence" value="ECO:0007669"/>
    <property type="project" value="InterPro"/>
</dbReference>
<gene>
    <name evidence="4" type="ORF">SAMN04487948_11052</name>
</gene>
<evidence type="ECO:0000313" key="5">
    <source>
        <dbReference type="Proteomes" id="UP000199126"/>
    </source>
</evidence>
<keyword evidence="5" id="KW-1185">Reference proteome</keyword>
<dbReference type="Gene3D" id="6.10.30.10">
    <property type="match status" value="1"/>
</dbReference>
<name>A0A1H8UB86_9EURY</name>
<organism evidence="4 5">
    <name type="scientific">Halogranum amylolyticum</name>
    <dbReference type="NCBI Taxonomy" id="660520"/>
    <lineage>
        <taxon>Archaea</taxon>
        <taxon>Methanobacteriati</taxon>
        <taxon>Methanobacteriota</taxon>
        <taxon>Stenosarchaea group</taxon>
        <taxon>Halobacteria</taxon>
        <taxon>Halobacteriales</taxon>
        <taxon>Haloferacaceae</taxon>
    </lineage>
</organism>
<dbReference type="RefSeq" id="WP_089825982.1">
    <property type="nucleotide sequence ID" value="NZ_FODV01000010.1"/>
</dbReference>
<dbReference type="PANTHER" id="PTHR34075">
    <property type="entry name" value="BLR3430 PROTEIN"/>
    <property type="match status" value="1"/>
</dbReference>
<dbReference type="GO" id="GO:0008299">
    <property type="term" value="P:isoprenoid biosynthetic process"/>
    <property type="evidence" value="ECO:0007669"/>
    <property type="project" value="UniProtKB-KW"/>
</dbReference>